<keyword evidence="3 4" id="KW-0413">Isomerase</keyword>
<dbReference type="GO" id="GO:0005634">
    <property type="term" value="C:nucleus"/>
    <property type="evidence" value="ECO:0007669"/>
    <property type="project" value="EnsemblFungi"/>
</dbReference>
<dbReference type="InterPro" id="IPR020097">
    <property type="entry name" value="PsdUridine_synth_TruA_a/b_dom"/>
</dbReference>
<dbReference type="Gene3D" id="3.30.70.580">
    <property type="entry name" value="Pseudouridine synthase I, catalytic domain, N-terminal subdomain"/>
    <property type="match status" value="1"/>
</dbReference>
<dbReference type="GO" id="GO:0031119">
    <property type="term" value="P:tRNA pseudouridine synthesis"/>
    <property type="evidence" value="ECO:0007669"/>
    <property type="project" value="EnsemblFungi"/>
</dbReference>
<keyword evidence="7" id="KW-1185">Reference proteome</keyword>
<organism evidence="6 7">
    <name type="scientific">Paramicrosporidium saccamoebae</name>
    <dbReference type="NCBI Taxonomy" id="1246581"/>
    <lineage>
        <taxon>Eukaryota</taxon>
        <taxon>Fungi</taxon>
        <taxon>Fungi incertae sedis</taxon>
        <taxon>Cryptomycota</taxon>
        <taxon>Cryptomycota incertae sedis</taxon>
        <taxon>Paramicrosporidium</taxon>
    </lineage>
</organism>
<evidence type="ECO:0000313" key="6">
    <source>
        <dbReference type="EMBL" id="PJF19695.1"/>
    </source>
</evidence>
<dbReference type="GO" id="GO:0005737">
    <property type="term" value="C:cytoplasm"/>
    <property type="evidence" value="ECO:0007669"/>
    <property type="project" value="EnsemblFungi"/>
</dbReference>
<dbReference type="InterPro" id="IPR020103">
    <property type="entry name" value="PsdUridine_synth_cat_dom_sf"/>
</dbReference>
<comment type="catalytic activity">
    <reaction evidence="4">
        <text>uridine(38/39/40) in tRNA = pseudouridine(38/39/40) in tRNA</text>
        <dbReference type="Rhea" id="RHEA:22376"/>
        <dbReference type="Rhea" id="RHEA-COMP:10085"/>
        <dbReference type="Rhea" id="RHEA-COMP:10087"/>
        <dbReference type="ChEBI" id="CHEBI:65314"/>
        <dbReference type="ChEBI" id="CHEBI:65315"/>
        <dbReference type="EC" id="5.4.99.12"/>
    </reaction>
</comment>
<comment type="caution">
    <text evidence="6">The sequence shown here is derived from an EMBL/GenBank/DDBJ whole genome shotgun (WGS) entry which is preliminary data.</text>
</comment>
<dbReference type="SUPFAM" id="SSF55120">
    <property type="entry name" value="Pseudouridine synthase"/>
    <property type="match status" value="1"/>
</dbReference>
<evidence type="ECO:0000256" key="2">
    <source>
        <dbReference type="ARBA" id="ARBA00022694"/>
    </source>
</evidence>
<evidence type="ECO:0000313" key="7">
    <source>
        <dbReference type="Proteomes" id="UP000240830"/>
    </source>
</evidence>
<dbReference type="NCBIfam" id="TIGR00071">
    <property type="entry name" value="hisT_truA"/>
    <property type="match status" value="1"/>
</dbReference>
<accession>A0A2H9TPM0</accession>
<dbReference type="EC" id="5.4.99.12" evidence="4"/>
<dbReference type="STRING" id="1246581.A0A2H9TPM0"/>
<feature type="domain" description="Pseudouridine synthase I TruA alpha/beta" evidence="5">
    <location>
        <begin position="248"/>
        <end position="353"/>
    </location>
</feature>
<dbReference type="GO" id="GO:0003723">
    <property type="term" value="F:RNA binding"/>
    <property type="evidence" value="ECO:0007669"/>
    <property type="project" value="InterPro"/>
</dbReference>
<dbReference type="HAMAP" id="MF_00171">
    <property type="entry name" value="TruA"/>
    <property type="match status" value="1"/>
</dbReference>
<dbReference type="GO" id="GO:1990481">
    <property type="term" value="P:mRNA pseudouridine synthesis"/>
    <property type="evidence" value="ECO:0007669"/>
    <property type="project" value="EnsemblFungi"/>
</dbReference>
<dbReference type="InterPro" id="IPR001406">
    <property type="entry name" value="PsdUridine_synth_TruA"/>
</dbReference>
<dbReference type="Pfam" id="PF01416">
    <property type="entry name" value="PseudoU_synth_1"/>
    <property type="match status" value="1"/>
</dbReference>
<dbReference type="InterPro" id="IPR020095">
    <property type="entry name" value="PsdUridine_synth_TruA_C"/>
</dbReference>
<dbReference type="OrthoDB" id="25767at2759"/>
<dbReference type="PANTHER" id="PTHR11142">
    <property type="entry name" value="PSEUDOURIDYLATE SYNTHASE"/>
    <property type="match status" value="1"/>
</dbReference>
<evidence type="ECO:0000256" key="1">
    <source>
        <dbReference type="ARBA" id="ARBA00009375"/>
    </source>
</evidence>
<dbReference type="GO" id="GO:0160147">
    <property type="term" value="F:tRNA pseudouridine(38-40) synthase activity"/>
    <property type="evidence" value="ECO:0007669"/>
    <property type="project" value="UniProtKB-EC"/>
</dbReference>
<reference evidence="6 7" key="1">
    <citation type="submission" date="2016-10" db="EMBL/GenBank/DDBJ databases">
        <title>The genome of Paramicrosporidium saccamoebae is the missing link in understanding Cryptomycota and Microsporidia evolution.</title>
        <authorList>
            <person name="Quandt C.A."/>
            <person name="Beaudet D."/>
            <person name="Corsaro D."/>
            <person name="Michel R."/>
            <person name="Corradi N."/>
            <person name="James T."/>
        </authorList>
    </citation>
    <scope>NUCLEOTIDE SEQUENCE [LARGE SCALE GENOMIC DNA]</scope>
    <source>
        <strain evidence="6 7">KSL3</strain>
    </source>
</reference>
<dbReference type="PANTHER" id="PTHR11142:SF5">
    <property type="entry name" value="TRNA PSEUDOURIDINE(38_39) SYNTHASE"/>
    <property type="match status" value="1"/>
</dbReference>
<keyword evidence="2 4" id="KW-0819">tRNA processing</keyword>
<evidence type="ECO:0000256" key="3">
    <source>
        <dbReference type="ARBA" id="ARBA00023235"/>
    </source>
</evidence>
<sequence length="411" mass="47423">MMVSIYSRIKESTLRHICLDSTSGYWGRHLILPYPTLPYFRLRALRVLGSYMKRRALLDTDYSKWTHEQLIQRIYSLEGKSVKKSKPQRPLDFSQYPTKRIALKIAYFGWEYNGFASQMSYKPDGAESTRNPTVVTVEDLLFAALMRTRLIESPKTCQYSRCGRTDAGVSATGQVVAVTIRSSGQKHETDELEVPVCTMLNRLLPDDIRVLGWSPIPSTFDARFSCRGRRYKYFFHGLGLDLTRMEEAAAKLVGEHDFRNFCRIDKAVNSFTRRIFSSTIRKLDNEMYEYEIHGSAFLYHQVRCTMEILFLVGRGIEPPEVVDHLLDISKCSDPPQYDIASEIPLVLSECYYDENLSFCIDEPEGRRLSSEIFTFWRDAQAKAMTVAMLRSGNEQTDPFHGKSTRSRILHK</sequence>
<evidence type="ECO:0000259" key="5">
    <source>
        <dbReference type="Pfam" id="PF01416"/>
    </source>
</evidence>
<protein>
    <recommendedName>
        <fullName evidence="4">tRNA pseudouridine synthase</fullName>
        <ecNumber evidence="4">5.4.99.12</ecNumber>
    </recommendedName>
</protein>
<name>A0A2H9TPM0_9FUNG</name>
<dbReference type="InterPro" id="IPR020094">
    <property type="entry name" value="TruA/RsuA/RluB/E/F_N"/>
</dbReference>
<gene>
    <name evidence="6" type="ORF">PSACC_00488</name>
</gene>
<comment type="similarity">
    <text evidence="1 4">Belongs to the tRNA pseudouridine synthase TruA family.</text>
</comment>
<dbReference type="AlphaFoldDB" id="A0A2H9TPM0"/>
<dbReference type="Gene3D" id="3.30.70.660">
    <property type="entry name" value="Pseudouridine synthase I, catalytic domain, C-terminal subdomain"/>
    <property type="match status" value="1"/>
</dbReference>
<proteinExistence type="inferred from homology"/>
<evidence type="ECO:0000256" key="4">
    <source>
        <dbReference type="RuleBase" id="RU003792"/>
    </source>
</evidence>
<dbReference type="Proteomes" id="UP000240830">
    <property type="component" value="Unassembled WGS sequence"/>
</dbReference>
<dbReference type="EMBL" id="MTSL01000046">
    <property type="protein sequence ID" value="PJF19695.1"/>
    <property type="molecule type" value="Genomic_DNA"/>
</dbReference>